<name>A0A8D9L3N8_PARDI</name>
<protein>
    <submittedName>
        <fullName evidence="1">Uncharacterized protein</fullName>
    </submittedName>
</protein>
<dbReference type="AlphaFoldDB" id="A0A8D9L3N8"/>
<proteinExistence type="predicted"/>
<dbReference type="Proteomes" id="UP000095455">
    <property type="component" value="Unassembled WGS sequence"/>
</dbReference>
<gene>
    <name evidence="1" type="ORF">ERS852380_00813</name>
</gene>
<evidence type="ECO:0000313" key="1">
    <source>
        <dbReference type="EMBL" id="CUN66739.1"/>
    </source>
</evidence>
<comment type="caution">
    <text evidence="1">The sequence shown here is derived from an EMBL/GenBank/DDBJ whole genome shotgun (WGS) entry which is preliminary data.</text>
</comment>
<evidence type="ECO:0000313" key="2">
    <source>
        <dbReference type="Proteomes" id="UP000095455"/>
    </source>
</evidence>
<accession>A0A8D9L3N8</accession>
<reference evidence="1 2" key="1">
    <citation type="submission" date="2015-09" db="EMBL/GenBank/DDBJ databases">
        <authorList>
            <consortium name="Pathogen Informatics"/>
        </authorList>
    </citation>
    <scope>NUCLEOTIDE SEQUENCE [LARGE SCALE GENOMIC DNA]</scope>
    <source>
        <strain evidence="1 2">2789STDY5608822</strain>
    </source>
</reference>
<organism evidence="1 2">
    <name type="scientific">Parabacteroides distasonis</name>
    <dbReference type="NCBI Taxonomy" id="823"/>
    <lineage>
        <taxon>Bacteria</taxon>
        <taxon>Pseudomonadati</taxon>
        <taxon>Bacteroidota</taxon>
        <taxon>Bacteroidia</taxon>
        <taxon>Bacteroidales</taxon>
        <taxon>Tannerellaceae</taxon>
        <taxon>Parabacteroides</taxon>
    </lineage>
</organism>
<sequence>MILNYKYVREYRGNGSWLYRPNYMNNGHFTYEYNI</sequence>
<dbReference type="EMBL" id="CYYK01000002">
    <property type="protein sequence ID" value="CUN66739.1"/>
    <property type="molecule type" value="Genomic_DNA"/>
</dbReference>